<dbReference type="EMBL" id="JAATLM010000001">
    <property type="protein sequence ID" value="NIZ69027.1"/>
    <property type="molecule type" value="Genomic_DNA"/>
</dbReference>
<protein>
    <submittedName>
        <fullName evidence="5">Peptide chain release factor N(5)-glutamine methyltransferase</fullName>
        <ecNumber evidence="5">2.1.1.297</ecNumber>
    </submittedName>
</protein>
<dbReference type="EC" id="2.1.1.297" evidence="5"/>
<evidence type="ECO:0000256" key="2">
    <source>
        <dbReference type="ARBA" id="ARBA00022679"/>
    </source>
</evidence>
<dbReference type="InterPro" id="IPR019874">
    <property type="entry name" value="RF_methyltr_PrmC"/>
</dbReference>
<organism evidence="5 6">
    <name type="scientific">Entomospira culicis</name>
    <dbReference type="NCBI Taxonomy" id="2719989"/>
    <lineage>
        <taxon>Bacteria</taxon>
        <taxon>Pseudomonadati</taxon>
        <taxon>Spirochaetota</taxon>
        <taxon>Spirochaetia</taxon>
        <taxon>Spirochaetales</taxon>
        <taxon>Spirochaetaceae</taxon>
        <taxon>Entomospira</taxon>
    </lineage>
</organism>
<feature type="domain" description="Release factor glutamine methyltransferase N-terminal" evidence="4">
    <location>
        <begin position="12"/>
        <end position="81"/>
    </location>
</feature>
<dbReference type="InterPro" id="IPR040758">
    <property type="entry name" value="PrmC_N"/>
</dbReference>
<dbReference type="NCBIfam" id="TIGR00536">
    <property type="entry name" value="hemK_fam"/>
    <property type="match status" value="1"/>
</dbReference>
<accession>A0A968GEY6</accession>
<dbReference type="RefSeq" id="WP_167695131.1">
    <property type="nucleotide sequence ID" value="NZ_CP118181.1"/>
</dbReference>
<dbReference type="AlphaFoldDB" id="A0A968GEY6"/>
<evidence type="ECO:0000313" key="6">
    <source>
        <dbReference type="Proteomes" id="UP000778951"/>
    </source>
</evidence>
<evidence type="ECO:0000256" key="3">
    <source>
        <dbReference type="ARBA" id="ARBA00022691"/>
    </source>
</evidence>
<keyword evidence="1 5" id="KW-0489">Methyltransferase</keyword>
<sequence>MFNKDDYVIGTLLESARLALAPISESPLLDAQLLLARSMGCSRTALLANDPHGLVSDAIYAQFQEFLEKRLAGYPVAYLLGYKEFYGRNFYVDERVLIPRPDTEILVEAVIQYAQTHAVQRIREVGFGSGAIALTLACELEHKMIIASDVSADAYAVFAKNHTNLKASLRSEVHFFVGNLWDDGGDADILVSNLPYLTRAETQERMELLWREPALALDGEVEVGDGGLGLIYQLIEQAKGRVQALFLEASSEQMPHLAQALRQANFPNIFIEKDLAGSARVIWAFLR</sequence>
<keyword evidence="2 5" id="KW-0808">Transferase</keyword>
<dbReference type="SUPFAM" id="SSF53335">
    <property type="entry name" value="S-adenosyl-L-methionine-dependent methyltransferases"/>
    <property type="match status" value="1"/>
</dbReference>
<dbReference type="InterPro" id="IPR004556">
    <property type="entry name" value="HemK-like"/>
</dbReference>
<dbReference type="PANTHER" id="PTHR18895">
    <property type="entry name" value="HEMK METHYLTRANSFERASE"/>
    <property type="match status" value="1"/>
</dbReference>
<dbReference type="CDD" id="cd02440">
    <property type="entry name" value="AdoMet_MTases"/>
    <property type="match status" value="1"/>
</dbReference>
<dbReference type="PANTHER" id="PTHR18895:SF74">
    <property type="entry name" value="MTRF1L RELEASE FACTOR GLUTAMINE METHYLTRANSFERASE"/>
    <property type="match status" value="1"/>
</dbReference>
<proteinExistence type="predicted"/>
<reference evidence="5" key="1">
    <citation type="submission" date="2020-03" db="EMBL/GenBank/DDBJ databases">
        <title>Spirochaetal bacteria isolated from arthropods constitute a novel genus Entomospira genus novum within the order Spirochaetales.</title>
        <authorList>
            <person name="Grana-Miraglia L."/>
            <person name="Sikutova S."/>
            <person name="Fingerle V."/>
            <person name="Sing A."/>
            <person name="Castillo-Ramirez S."/>
            <person name="Margos G."/>
            <person name="Rudolf I."/>
        </authorList>
    </citation>
    <scope>NUCLEOTIDE SEQUENCE</scope>
    <source>
        <strain evidence="5">BR149</strain>
    </source>
</reference>
<dbReference type="Pfam" id="PF17827">
    <property type="entry name" value="PrmC_N"/>
    <property type="match status" value="1"/>
</dbReference>
<dbReference type="Gene3D" id="1.10.8.10">
    <property type="entry name" value="DNA helicase RuvA subunit, C-terminal domain"/>
    <property type="match status" value="1"/>
</dbReference>
<evidence type="ECO:0000256" key="1">
    <source>
        <dbReference type="ARBA" id="ARBA00022603"/>
    </source>
</evidence>
<dbReference type="Proteomes" id="UP000778951">
    <property type="component" value="Unassembled WGS sequence"/>
</dbReference>
<dbReference type="GO" id="GO:0102559">
    <property type="term" value="F:peptide chain release factor N(5)-glutamine methyltransferase activity"/>
    <property type="evidence" value="ECO:0007669"/>
    <property type="project" value="UniProtKB-EC"/>
</dbReference>
<gene>
    <name evidence="5" type="primary">prmC</name>
    <name evidence="5" type="ORF">HCT48_02210</name>
</gene>
<name>A0A968GEY6_9SPIO</name>
<dbReference type="GO" id="GO:0032259">
    <property type="term" value="P:methylation"/>
    <property type="evidence" value="ECO:0007669"/>
    <property type="project" value="UniProtKB-KW"/>
</dbReference>
<dbReference type="InterPro" id="IPR029063">
    <property type="entry name" value="SAM-dependent_MTases_sf"/>
</dbReference>
<evidence type="ECO:0000313" key="5">
    <source>
        <dbReference type="EMBL" id="NIZ69027.1"/>
    </source>
</evidence>
<comment type="caution">
    <text evidence="5">The sequence shown here is derived from an EMBL/GenBank/DDBJ whole genome shotgun (WGS) entry which is preliminary data.</text>
</comment>
<evidence type="ECO:0000259" key="4">
    <source>
        <dbReference type="Pfam" id="PF17827"/>
    </source>
</evidence>
<dbReference type="NCBIfam" id="TIGR03534">
    <property type="entry name" value="RF_mod_PrmC"/>
    <property type="match status" value="1"/>
</dbReference>
<dbReference type="Gene3D" id="3.40.50.150">
    <property type="entry name" value="Vaccinia Virus protein VP39"/>
    <property type="match status" value="1"/>
</dbReference>
<keyword evidence="3" id="KW-0949">S-adenosyl-L-methionine</keyword>
<dbReference type="InterPro" id="IPR050320">
    <property type="entry name" value="N5-glutamine_MTase"/>
</dbReference>
<keyword evidence="6" id="KW-1185">Reference proteome</keyword>